<protein>
    <submittedName>
        <fullName evidence="2">Protein m29.1</fullName>
    </submittedName>
</protein>
<proteinExistence type="predicted"/>
<dbReference type="EMBL" id="PP756679">
    <property type="protein sequence ID" value="XAO37214.1"/>
    <property type="molecule type" value="Genomic_DNA"/>
</dbReference>
<dbReference type="EMBL" id="PP756681">
    <property type="protein sequence ID" value="XAO37494.1"/>
    <property type="molecule type" value="Genomic_DNA"/>
</dbReference>
<name>A0AAU6W758_9BETA</name>
<reference evidence="2" key="1">
    <citation type="submission" date="2024-05" db="EMBL/GenBank/DDBJ databases">
        <title>Fine-tuning the evolutionary stability and environmental longevity of recombinant transmissible vaccines.</title>
        <authorList>
            <person name="Chan B."/>
            <person name="Nuismer S.L."/>
            <person name="Nichols J."/>
            <person name="Davison A.J."/>
            <person name="Alqirbi H."/>
            <person name="Jarvis M.A."/>
            <person name="Redwood A.J."/>
        </authorList>
    </citation>
    <scope>NUCLEOTIDE SEQUENCE</scope>
    <source>
        <strain evidence="2">K181</strain>
    </source>
</reference>
<feature type="region of interest" description="Disordered" evidence="1">
    <location>
        <begin position="116"/>
        <end position="168"/>
    </location>
</feature>
<dbReference type="EMBL" id="PP756680">
    <property type="protein sequence ID" value="XAO37354.1"/>
    <property type="molecule type" value="Genomic_DNA"/>
</dbReference>
<evidence type="ECO:0000313" key="2">
    <source>
        <dbReference type="EMBL" id="XAO37074.1"/>
    </source>
</evidence>
<evidence type="ECO:0000256" key="1">
    <source>
        <dbReference type="SAM" id="MobiDB-lite"/>
    </source>
</evidence>
<feature type="compositionally biased region" description="Low complexity" evidence="1">
    <location>
        <begin position="135"/>
        <end position="168"/>
    </location>
</feature>
<sequence length="210" mass="22495">METKEELWGKAFDLMVNFAGAGRMPVSDMKVVSRLATMLTKEEEARFDKEVADEVHARYHSILASSEEDESESGGGSESDDSDALACRGSDMNDFVATFEDIERMNLLMNKMLACSSEKRRSERKAKRKRKGDHGAAVTATIPAAVASSAATPAASTNTTTTTAAGSGPVAATVVSTNAAPLFVRSVPIGEKRQPPPVPIRKSSRRNTTI</sequence>
<accession>A0AAU6W758</accession>
<feature type="region of interest" description="Disordered" evidence="1">
    <location>
        <begin position="63"/>
        <end position="86"/>
    </location>
</feature>
<feature type="region of interest" description="Disordered" evidence="1">
    <location>
        <begin position="184"/>
        <end position="210"/>
    </location>
</feature>
<dbReference type="EMBL" id="PP756678">
    <property type="protein sequence ID" value="XAO37074.1"/>
    <property type="molecule type" value="Genomic_DNA"/>
</dbReference>
<gene>
    <name evidence="2" type="primary">m29.1</name>
</gene>
<feature type="compositionally biased region" description="Basic residues" evidence="1">
    <location>
        <begin position="122"/>
        <end position="132"/>
    </location>
</feature>
<feature type="compositionally biased region" description="Acidic residues" evidence="1">
    <location>
        <begin position="66"/>
        <end position="83"/>
    </location>
</feature>
<organism evidence="2">
    <name type="scientific">Muromegalovirus muridbeta1</name>
    <dbReference type="NCBI Taxonomy" id="3050323"/>
    <lineage>
        <taxon>Viruses</taxon>
        <taxon>Duplodnaviria</taxon>
        <taxon>Heunggongvirae</taxon>
        <taxon>Peploviricota</taxon>
        <taxon>Herviviricetes</taxon>
        <taxon>Herpesvirales</taxon>
        <taxon>Orthoherpesviridae</taxon>
        <taxon>Betaherpesvirinae</taxon>
        <taxon>Muromegalovirus</taxon>
    </lineage>
</organism>